<organism evidence="1">
    <name type="scientific">marine sediment metagenome</name>
    <dbReference type="NCBI Taxonomy" id="412755"/>
    <lineage>
        <taxon>unclassified sequences</taxon>
        <taxon>metagenomes</taxon>
        <taxon>ecological metagenomes</taxon>
    </lineage>
</organism>
<sequence length="71" mass="7803">MSEQTYPTRCRIIDVDGGIWHGIGMRTPDESRPHIGKEGTATLDGQGGVRVTLDDGSVLMGEECWWEPITS</sequence>
<gene>
    <name evidence="1" type="ORF">LCGC14_1641800</name>
</gene>
<evidence type="ECO:0000313" key="1">
    <source>
        <dbReference type="EMBL" id="KKM20802.1"/>
    </source>
</evidence>
<comment type="caution">
    <text evidence="1">The sequence shown here is derived from an EMBL/GenBank/DDBJ whole genome shotgun (WGS) entry which is preliminary data.</text>
</comment>
<reference evidence="1" key="1">
    <citation type="journal article" date="2015" name="Nature">
        <title>Complex archaea that bridge the gap between prokaryotes and eukaryotes.</title>
        <authorList>
            <person name="Spang A."/>
            <person name="Saw J.H."/>
            <person name="Jorgensen S.L."/>
            <person name="Zaremba-Niedzwiedzka K."/>
            <person name="Martijn J."/>
            <person name="Lind A.E."/>
            <person name="van Eijk R."/>
            <person name="Schleper C."/>
            <person name="Guy L."/>
            <person name="Ettema T.J."/>
        </authorList>
    </citation>
    <scope>NUCLEOTIDE SEQUENCE</scope>
</reference>
<accession>A0A0F9I026</accession>
<name>A0A0F9I026_9ZZZZ</name>
<dbReference type="AlphaFoldDB" id="A0A0F9I026"/>
<proteinExistence type="predicted"/>
<dbReference type="EMBL" id="LAZR01013694">
    <property type="protein sequence ID" value="KKM20802.1"/>
    <property type="molecule type" value="Genomic_DNA"/>
</dbReference>
<protein>
    <submittedName>
        <fullName evidence="1">Uncharacterized protein</fullName>
    </submittedName>
</protein>